<sequence>MNAVANNEFKILFTGPMGAGKTTAISAISDHEAVSTDVINTDLAQCNKELTTAALDYGQIVLPDNSCVRLYGTPGQERFRFMWPILLNNAAGVIVLLNGEHPELLDHLEHYVDAFGSGKVPMVIGVGRLPADDHSRLESLAMRLEKRGIALPIFDADVRQQDDVLLLVDTLLCLIEADDCRSMEA</sequence>
<dbReference type="OrthoDB" id="4319884at2"/>
<dbReference type="PANTHER" id="PTHR42708">
    <property type="entry name" value="ATP/GTP-BINDING PROTEIN-RELATED"/>
    <property type="match status" value="1"/>
</dbReference>
<dbReference type="AlphaFoldDB" id="A0A095SP35"/>
<dbReference type="Gene3D" id="3.40.50.300">
    <property type="entry name" value="P-loop containing nucleotide triphosphate hydrolases"/>
    <property type="match status" value="1"/>
</dbReference>
<gene>
    <name evidence="1" type="ORF">Y5S_00108</name>
</gene>
<proteinExistence type="predicted"/>
<evidence type="ECO:0000313" key="1">
    <source>
        <dbReference type="EMBL" id="KGD66441.1"/>
    </source>
</evidence>
<dbReference type="SUPFAM" id="SSF52540">
    <property type="entry name" value="P-loop containing nucleoside triphosphate hydrolases"/>
    <property type="match status" value="1"/>
</dbReference>
<dbReference type="RefSeq" id="WP_035229338.1">
    <property type="nucleotide sequence ID" value="NZ_ARXV01000001.1"/>
</dbReference>
<organism evidence="1 2">
    <name type="scientific">Alcanivorax nanhaiticus</name>
    <dbReference type="NCBI Taxonomy" id="1177154"/>
    <lineage>
        <taxon>Bacteria</taxon>
        <taxon>Pseudomonadati</taxon>
        <taxon>Pseudomonadota</taxon>
        <taxon>Gammaproteobacteria</taxon>
        <taxon>Oceanospirillales</taxon>
        <taxon>Alcanivoracaceae</taxon>
        <taxon>Alcanivorax</taxon>
    </lineage>
</organism>
<dbReference type="PATRIC" id="fig|1177154.3.peg.111"/>
<reference evidence="1 2" key="1">
    <citation type="submission" date="2012-09" db="EMBL/GenBank/DDBJ databases">
        <title>Genome Sequence of alkane-degrading Bacterium Alcanivorax sp. 19-m-6.</title>
        <authorList>
            <person name="Lai Q."/>
            <person name="Shao Z."/>
        </authorList>
    </citation>
    <scope>NUCLEOTIDE SEQUENCE [LARGE SCALE GENOMIC DNA]</scope>
    <source>
        <strain evidence="1 2">19-m-6</strain>
    </source>
</reference>
<keyword evidence="2" id="KW-1185">Reference proteome</keyword>
<accession>A0A095SP35</accession>
<dbReference type="InterPro" id="IPR027417">
    <property type="entry name" value="P-loop_NTPase"/>
</dbReference>
<dbReference type="CDD" id="cd00882">
    <property type="entry name" value="Ras_like_GTPase"/>
    <property type="match status" value="1"/>
</dbReference>
<dbReference type="eggNOG" id="COG2229">
    <property type="taxonomic scope" value="Bacteria"/>
</dbReference>
<dbReference type="EMBL" id="ARXV01000001">
    <property type="protein sequence ID" value="KGD66441.1"/>
    <property type="molecule type" value="Genomic_DNA"/>
</dbReference>
<dbReference type="PANTHER" id="PTHR42708:SF1">
    <property type="entry name" value="GLIDING MOTILITY PROTEIN MGLA"/>
    <property type="match status" value="1"/>
</dbReference>
<evidence type="ECO:0000313" key="2">
    <source>
        <dbReference type="Proteomes" id="UP000029444"/>
    </source>
</evidence>
<dbReference type="InterPro" id="IPR052705">
    <property type="entry name" value="Gliding_Motility_GTPase"/>
</dbReference>
<dbReference type="STRING" id="1177154.Y5S_00108"/>
<name>A0A095SP35_9GAMM</name>
<comment type="caution">
    <text evidence="1">The sequence shown here is derived from an EMBL/GenBank/DDBJ whole genome shotgun (WGS) entry which is preliminary data.</text>
</comment>
<dbReference type="Proteomes" id="UP000029444">
    <property type="component" value="Unassembled WGS sequence"/>
</dbReference>
<protein>
    <submittedName>
        <fullName evidence="1">Small GTP-binding protein</fullName>
    </submittedName>
</protein>